<evidence type="ECO:0000256" key="6">
    <source>
        <dbReference type="ARBA" id="ARBA00022692"/>
    </source>
</evidence>
<organism evidence="13">
    <name type="scientific">Cyprideis torosa</name>
    <dbReference type="NCBI Taxonomy" id="163714"/>
    <lineage>
        <taxon>Eukaryota</taxon>
        <taxon>Metazoa</taxon>
        <taxon>Ecdysozoa</taxon>
        <taxon>Arthropoda</taxon>
        <taxon>Crustacea</taxon>
        <taxon>Oligostraca</taxon>
        <taxon>Ostracoda</taxon>
        <taxon>Podocopa</taxon>
        <taxon>Podocopida</taxon>
        <taxon>Cytherocopina</taxon>
        <taxon>Cytheroidea</taxon>
        <taxon>Cytherideidae</taxon>
        <taxon>Cyprideis</taxon>
    </lineage>
</organism>
<comment type="subcellular location">
    <subcellularLocation>
        <location evidence="2">Endomembrane system</location>
    </subcellularLocation>
    <subcellularLocation>
        <location evidence="1">Membrane</location>
        <topology evidence="1">Single-pass membrane protein</topology>
    </subcellularLocation>
</comment>
<dbReference type="PANTHER" id="PTHR33445">
    <property type="entry name" value="ATP SYNTHASE SUBUNIT B', CHLOROPLASTIC"/>
    <property type="match status" value="1"/>
</dbReference>
<evidence type="ECO:0000256" key="11">
    <source>
        <dbReference type="ARBA" id="ARBA00025198"/>
    </source>
</evidence>
<evidence type="ECO:0000256" key="2">
    <source>
        <dbReference type="ARBA" id="ARBA00004308"/>
    </source>
</evidence>
<dbReference type="Pfam" id="PF00430">
    <property type="entry name" value="ATP-synt_B"/>
    <property type="match status" value="1"/>
</dbReference>
<dbReference type="PANTHER" id="PTHR33445:SF1">
    <property type="entry name" value="ATP SYNTHASE SUBUNIT B"/>
    <property type="match status" value="1"/>
</dbReference>
<keyword evidence="4 12" id="KW-0813">Transport</keyword>
<feature type="non-terminal residue" evidence="13">
    <location>
        <position position="1"/>
    </location>
</feature>
<dbReference type="GO" id="GO:0045259">
    <property type="term" value="C:proton-transporting ATP synthase complex"/>
    <property type="evidence" value="ECO:0007669"/>
    <property type="project" value="UniProtKB-KW"/>
</dbReference>
<evidence type="ECO:0000256" key="8">
    <source>
        <dbReference type="ARBA" id="ARBA00022989"/>
    </source>
</evidence>
<keyword evidence="5 12" id="KW-0138">CF(0)</keyword>
<evidence type="ECO:0000256" key="1">
    <source>
        <dbReference type="ARBA" id="ARBA00004167"/>
    </source>
</evidence>
<keyword evidence="8" id="KW-1133">Transmembrane helix</keyword>
<keyword evidence="7 12" id="KW-0375">Hydrogen ion transport</keyword>
<evidence type="ECO:0000256" key="5">
    <source>
        <dbReference type="ARBA" id="ARBA00022547"/>
    </source>
</evidence>
<proteinExistence type="inferred from homology"/>
<protein>
    <submittedName>
        <fullName evidence="13">Uncharacterized protein</fullName>
    </submittedName>
</protein>
<keyword evidence="10" id="KW-0472">Membrane</keyword>
<evidence type="ECO:0000256" key="10">
    <source>
        <dbReference type="ARBA" id="ARBA00023136"/>
    </source>
</evidence>
<evidence type="ECO:0000256" key="4">
    <source>
        <dbReference type="ARBA" id="ARBA00022448"/>
    </source>
</evidence>
<evidence type="ECO:0000313" key="13">
    <source>
        <dbReference type="EMBL" id="CAD7237528.1"/>
    </source>
</evidence>
<dbReference type="InterPro" id="IPR050059">
    <property type="entry name" value="ATP_synthase_B_chain"/>
</dbReference>
<evidence type="ECO:0000256" key="3">
    <source>
        <dbReference type="ARBA" id="ARBA00005513"/>
    </source>
</evidence>
<dbReference type="GO" id="GO:0046961">
    <property type="term" value="F:proton-transporting ATPase activity, rotational mechanism"/>
    <property type="evidence" value="ECO:0007669"/>
    <property type="project" value="TreeGrafter"/>
</dbReference>
<dbReference type="CDD" id="cd06503">
    <property type="entry name" value="ATP-synt_Fo_b"/>
    <property type="match status" value="1"/>
</dbReference>
<evidence type="ECO:0000256" key="12">
    <source>
        <dbReference type="RuleBase" id="RU003848"/>
    </source>
</evidence>
<evidence type="ECO:0000256" key="9">
    <source>
        <dbReference type="ARBA" id="ARBA00023065"/>
    </source>
</evidence>
<dbReference type="InterPro" id="IPR002146">
    <property type="entry name" value="ATP_synth_b/b'su_bac/chlpt"/>
</dbReference>
<evidence type="ECO:0000256" key="7">
    <source>
        <dbReference type="ARBA" id="ARBA00022781"/>
    </source>
</evidence>
<dbReference type="HAMAP" id="MF_01398">
    <property type="entry name" value="ATP_synth_b_bprime"/>
    <property type="match status" value="1"/>
</dbReference>
<comment type="similarity">
    <text evidence="3 12">Belongs to the ATPase B chain family.</text>
</comment>
<dbReference type="AlphaFoldDB" id="A0A7R8ZV02"/>
<dbReference type="EMBL" id="OB688995">
    <property type="protein sequence ID" value="CAD7237528.1"/>
    <property type="molecule type" value="Genomic_DNA"/>
</dbReference>
<comment type="function">
    <text evidence="11">F(1)F(0) ATP synthase produces ATP from ADP in the presence of a proton or sodium gradient. F-type ATPases consist of two structural domains, F(1) containing the extramembraneous catalytic core and F(0) containing the membrane proton channel, linked together by a central stalk and a peripheral stalk. During catalysis, ATP synthesis in the catalytic domain of F(1) is coupled via a rotary mechanism of the central stalk subunits to proton translocation.</text>
</comment>
<dbReference type="GO" id="GO:0012505">
    <property type="term" value="C:endomembrane system"/>
    <property type="evidence" value="ECO:0007669"/>
    <property type="project" value="UniProtKB-SubCell"/>
</dbReference>
<keyword evidence="6 12" id="KW-0812">Transmembrane</keyword>
<gene>
    <name evidence="13" type="ORF">CTOB1V02_LOCUS15343</name>
</gene>
<keyword evidence="9 12" id="KW-0406">Ion transport</keyword>
<name>A0A7R8ZV02_9CRUS</name>
<dbReference type="GO" id="GO:0015986">
    <property type="term" value="P:proton motive force-driven ATP synthesis"/>
    <property type="evidence" value="ECO:0007669"/>
    <property type="project" value="InterPro"/>
</dbReference>
<accession>A0A7R8ZV02</accession>
<sequence>VFWLAISFGLLYLIFSKKTLPDISNVIENRKNHIESDLQTAEKITAEADNVQEAYQKNLDKAQSDAADAIKSVENKAKLKTEQAMNDFKHKSDIALKEAEKRIEDSTTTAMKDMNQIAVEAAAQAVEKIIGVPPENSKIQAIVEGMNGKAKAA</sequence>
<reference evidence="13" key="1">
    <citation type="submission" date="2020-11" db="EMBL/GenBank/DDBJ databases">
        <authorList>
            <person name="Tran Van P."/>
        </authorList>
    </citation>
    <scope>NUCLEOTIDE SEQUENCE</scope>
</reference>